<proteinExistence type="predicted"/>
<reference evidence="1" key="1">
    <citation type="submission" date="2021-05" db="EMBL/GenBank/DDBJ databases">
        <authorList>
            <person name="Alioto T."/>
            <person name="Alioto T."/>
            <person name="Gomez Garrido J."/>
        </authorList>
    </citation>
    <scope>NUCLEOTIDE SEQUENCE</scope>
</reference>
<dbReference type="AlphaFoldDB" id="A0A8D8RKD3"/>
<name>A0A8D8RKD3_9HEMI</name>
<accession>A0A8D8RKD3</accession>
<sequence>MAAFSKALESLRVVKTNLEAAAHGLNSVELDNASTAANFNTFEAKFDQVEKGVSSAANLVRDMIEKEEDIAENFDEEDLPTADQLHTLAAECDQFINWVVKI</sequence>
<protein>
    <submittedName>
        <fullName evidence="1">Uncharacterized protein</fullName>
    </submittedName>
</protein>
<dbReference type="EMBL" id="HBUF01169395">
    <property type="protein sequence ID" value="CAG6651856.1"/>
    <property type="molecule type" value="Transcribed_RNA"/>
</dbReference>
<evidence type="ECO:0000313" key="1">
    <source>
        <dbReference type="EMBL" id="CAG6651856.1"/>
    </source>
</evidence>
<organism evidence="1">
    <name type="scientific">Cacopsylla melanoneura</name>
    <dbReference type="NCBI Taxonomy" id="428564"/>
    <lineage>
        <taxon>Eukaryota</taxon>
        <taxon>Metazoa</taxon>
        <taxon>Ecdysozoa</taxon>
        <taxon>Arthropoda</taxon>
        <taxon>Hexapoda</taxon>
        <taxon>Insecta</taxon>
        <taxon>Pterygota</taxon>
        <taxon>Neoptera</taxon>
        <taxon>Paraneoptera</taxon>
        <taxon>Hemiptera</taxon>
        <taxon>Sternorrhyncha</taxon>
        <taxon>Psylloidea</taxon>
        <taxon>Psyllidae</taxon>
        <taxon>Psyllinae</taxon>
        <taxon>Cacopsylla</taxon>
    </lineage>
</organism>